<reference evidence="3" key="1">
    <citation type="journal article" date="2017" name="Nat. Ecol. Evol.">
        <title>Genome expansion and lineage-specific genetic innovations in the forest pathogenic fungi Armillaria.</title>
        <authorList>
            <person name="Sipos G."/>
            <person name="Prasanna A.N."/>
            <person name="Walter M.C."/>
            <person name="O'Connor E."/>
            <person name="Balint B."/>
            <person name="Krizsan K."/>
            <person name="Kiss B."/>
            <person name="Hess J."/>
            <person name="Varga T."/>
            <person name="Slot J."/>
            <person name="Riley R."/>
            <person name="Boka B."/>
            <person name="Rigling D."/>
            <person name="Barry K."/>
            <person name="Lee J."/>
            <person name="Mihaltcheva S."/>
            <person name="LaButti K."/>
            <person name="Lipzen A."/>
            <person name="Waldron R."/>
            <person name="Moloney N.M."/>
            <person name="Sperisen C."/>
            <person name="Kredics L."/>
            <person name="Vagvoelgyi C."/>
            <person name="Patrignani A."/>
            <person name="Fitzpatrick D."/>
            <person name="Nagy I."/>
            <person name="Doyle S."/>
            <person name="Anderson J.B."/>
            <person name="Grigoriev I.V."/>
            <person name="Gueldener U."/>
            <person name="Muensterkoetter M."/>
            <person name="Nagy L.G."/>
        </authorList>
    </citation>
    <scope>NUCLEOTIDE SEQUENCE [LARGE SCALE GENOMIC DNA]</scope>
    <source>
        <strain evidence="3">C18/9</strain>
    </source>
</reference>
<dbReference type="GO" id="GO:0004672">
    <property type="term" value="F:protein kinase activity"/>
    <property type="evidence" value="ECO:0007669"/>
    <property type="project" value="InterPro"/>
</dbReference>
<dbReference type="GO" id="GO:0005524">
    <property type="term" value="F:ATP binding"/>
    <property type="evidence" value="ECO:0007669"/>
    <property type="project" value="InterPro"/>
</dbReference>
<dbReference type="InterPro" id="IPR011009">
    <property type="entry name" value="Kinase-like_dom_sf"/>
</dbReference>
<dbReference type="STRING" id="47428.A0A284RUL5"/>
<dbReference type="OrthoDB" id="3250851at2759"/>
<evidence type="ECO:0000313" key="2">
    <source>
        <dbReference type="EMBL" id="SJL12443.1"/>
    </source>
</evidence>
<organism evidence="2 3">
    <name type="scientific">Armillaria ostoyae</name>
    <name type="common">Armillaria root rot fungus</name>
    <dbReference type="NCBI Taxonomy" id="47428"/>
    <lineage>
        <taxon>Eukaryota</taxon>
        <taxon>Fungi</taxon>
        <taxon>Dikarya</taxon>
        <taxon>Basidiomycota</taxon>
        <taxon>Agaricomycotina</taxon>
        <taxon>Agaricomycetes</taxon>
        <taxon>Agaricomycetidae</taxon>
        <taxon>Agaricales</taxon>
        <taxon>Marasmiineae</taxon>
        <taxon>Physalacriaceae</taxon>
        <taxon>Armillaria</taxon>
    </lineage>
</organism>
<keyword evidence="3" id="KW-1185">Reference proteome</keyword>
<accession>A0A284RUL5</accession>
<gene>
    <name evidence="2" type="ORF">ARMOST_15870</name>
</gene>
<feature type="domain" description="Protein kinase" evidence="1">
    <location>
        <begin position="1"/>
        <end position="226"/>
    </location>
</feature>
<evidence type="ECO:0000313" key="3">
    <source>
        <dbReference type="Proteomes" id="UP000219338"/>
    </source>
</evidence>
<dbReference type="SUPFAM" id="SSF56112">
    <property type="entry name" value="Protein kinase-like (PK-like)"/>
    <property type="match status" value="1"/>
</dbReference>
<sequence length="226" mass="26232">MGSYDTELAAYRLLHRLQGRYIPRLFDVIHVSITPESTPLHPITDVVQRLVLEYISGVSMEKLQLSIDVSEQAAERISSDVMAGLCAIEAECLLHNDIHTRNVILREGNRSPVIIDFGEANIRQPGTSDEDWRRIINGRPDTRYMRRLLVDPEGGRRKGTLTPYKMSDWHYEKPLAFNEYVESIPEDFHQATFERVVGADWPGAREEVYQWSTRRGVRCRHRYDYD</sequence>
<dbReference type="Proteomes" id="UP000219338">
    <property type="component" value="Unassembled WGS sequence"/>
</dbReference>
<dbReference type="Gene3D" id="1.10.510.10">
    <property type="entry name" value="Transferase(Phosphotransferase) domain 1"/>
    <property type="match status" value="1"/>
</dbReference>
<protein>
    <recommendedName>
        <fullName evidence="1">Protein kinase domain-containing protein</fullName>
    </recommendedName>
</protein>
<dbReference type="Pfam" id="PF00069">
    <property type="entry name" value="Pkinase"/>
    <property type="match status" value="1"/>
</dbReference>
<evidence type="ECO:0000259" key="1">
    <source>
        <dbReference type="PROSITE" id="PS50011"/>
    </source>
</evidence>
<dbReference type="EMBL" id="FUEG01000017">
    <property type="protein sequence ID" value="SJL12443.1"/>
    <property type="molecule type" value="Genomic_DNA"/>
</dbReference>
<dbReference type="AlphaFoldDB" id="A0A284RUL5"/>
<name>A0A284RUL5_ARMOS</name>
<proteinExistence type="predicted"/>
<dbReference type="InterPro" id="IPR000719">
    <property type="entry name" value="Prot_kinase_dom"/>
</dbReference>
<dbReference type="PROSITE" id="PS50011">
    <property type="entry name" value="PROTEIN_KINASE_DOM"/>
    <property type="match status" value="1"/>
</dbReference>
<dbReference type="OMA" id="WRRIING"/>